<sequence>MCIAFAVILTAKRSQRAAQVSTKEYETAMPGMTQGIYIPENEMSQWDRSIAEWFALRSPAGNDVLGPKDDDGKPSRTGKLVDRVHEVAGPPVFHLPLLTQFLELDKPSLEAADERRDASCLVEGWSDYPGQSAAKVLSKPQSAKSYEPIQERAAKRVISDIMSLPDGHQDHVKTYAGNIVLNIAYGRTEKVSYSDPDIQLVNQCGDRLGQTLRPGSFMVESLPWLRYVPGYTKKIDQWHSDELTLFRGQLDMARENLSASAINIMIMAAAVYPDAQRRVQDELDRVIGRERLPTFDDQEDLPVTWAFIRETYRWRPVSSGGEHSSVSNTRPPRMLAGYMRARGKCQLLCPASIAKACSSLGQKGFLIPAGTPILGNHWGIHLDPVYYPDPERFNIDRWLVRDDAGDLTLNKDMKHFQFGFGRRQVQIEKICPTKRPPDDAYGHRVCPGQHIADRSVFINTSNLLWAFNIAQVKDQPIDTLAFTNAANSHPLPYKVSFKPRFDGVKEILSLEQRETQPETENMAKDNNDALIASILNKHRAKNAQNQGRPQGRASPVSRDRPYDRPAPAGPGDNVWKHDLYEGSRLSDRMQGGSELLPGNRSHGMRGFNEGAARQRNAPVELLGGQEVAQSGPARTRPNGSRLFQNAMGNTPSRSAATVQKRNINDAPVELLAPESKPTVRAPPPVAAARPVVQEQSASNASFGIKGAGNPQMKVVIEGLVQGTTAVDVEFAFKQHVNIIAAALVPSSNTTSVSAELTVENREVAQQMVEKFNGIIADGNPLKVWIIEPPAPAPIMSLKDRMRSGPGNAMDVDDGPAQSPTELLPTGAVGKLYSDQILQTDPRASITTVEAPRQNRQQRGGNVPASRGRGGAKGSLLSRLTT</sequence>
<evidence type="ECO:0000313" key="2">
    <source>
        <dbReference type="Proteomes" id="UP001227268"/>
    </source>
</evidence>
<dbReference type="Proteomes" id="UP001227268">
    <property type="component" value="Unassembled WGS sequence"/>
</dbReference>
<organism evidence="1 2">
    <name type="scientific">Naganishia friedmannii</name>
    <dbReference type="NCBI Taxonomy" id="89922"/>
    <lineage>
        <taxon>Eukaryota</taxon>
        <taxon>Fungi</taxon>
        <taxon>Dikarya</taxon>
        <taxon>Basidiomycota</taxon>
        <taxon>Agaricomycotina</taxon>
        <taxon>Tremellomycetes</taxon>
        <taxon>Filobasidiales</taxon>
        <taxon>Filobasidiaceae</taxon>
        <taxon>Naganishia</taxon>
    </lineage>
</organism>
<accession>A0ACC2VA89</accession>
<comment type="caution">
    <text evidence="1">The sequence shown here is derived from an EMBL/GenBank/DDBJ whole genome shotgun (WGS) entry which is preliminary data.</text>
</comment>
<gene>
    <name evidence="1" type="ORF">QFC21_005369</name>
</gene>
<dbReference type="EMBL" id="JASBWT010000020">
    <property type="protein sequence ID" value="KAJ9096005.1"/>
    <property type="molecule type" value="Genomic_DNA"/>
</dbReference>
<keyword evidence="2" id="KW-1185">Reference proteome</keyword>
<evidence type="ECO:0000313" key="1">
    <source>
        <dbReference type="EMBL" id="KAJ9096005.1"/>
    </source>
</evidence>
<reference evidence="1" key="1">
    <citation type="submission" date="2023-04" db="EMBL/GenBank/DDBJ databases">
        <title>Draft Genome sequencing of Naganishia species isolated from polar environments using Oxford Nanopore Technology.</title>
        <authorList>
            <person name="Leo P."/>
            <person name="Venkateswaran K."/>
        </authorList>
    </citation>
    <scope>NUCLEOTIDE SEQUENCE</scope>
    <source>
        <strain evidence="1">MNA-CCFEE 5423</strain>
    </source>
</reference>
<proteinExistence type="predicted"/>
<protein>
    <submittedName>
        <fullName evidence="1">Uncharacterized protein</fullName>
    </submittedName>
</protein>
<name>A0ACC2VA89_9TREE</name>